<evidence type="ECO:0008006" key="3">
    <source>
        <dbReference type="Google" id="ProtNLM"/>
    </source>
</evidence>
<dbReference type="AlphaFoldDB" id="A0A1D7UZM3"/>
<accession>A0A1D7UZM3</accession>
<sequence length="244" mass="28022">MKNLLERFHSPQIYSKIGLLILVFFLFLSCKSLVLNGVRGDDLASSPNGTKKNSEVQNSPSCKPILKQTQWYFLFGSFPINRLESSEILPDPNQNYKVTLKTSWLDGALSVLLGIAASITRKTIEVESCDGREAVQNKNLPVQTERTEPKVENAKWKDEFVKQNEKLWKDEFQERFISEKEEEVESAWKKEMRNSKNLSILFLKSGEIVKGKVTRIDGDGVKLFSRGQERTFKRADVLKVRFQD</sequence>
<dbReference type="NCBIfam" id="NF047624">
    <property type="entry name" value="LIC_13076_fam"/>
    <property type="match status" value="1"/>
</dbReference>
<dbReference type="RefSeq" id="WP_069608244.1">
    <property type="nucleotide sequence ID" value="NZ_CP015217.1"/>
</dbReference>
<dbReference type="KEGG" id="laj:A0128_14945"/>
<evidence type="ECO:0000313" key="1">
    <source>
        <dbReference type="EMBL" id="AOP35029.1"/>
    </source>
</evidence>
<evidence type="ECO:0000313" key="2">
    <source>
        <dbReference type="Proteomes" id="UP000094197"/>
    </source>
</evidence>
<gene>
    <name evidence="1" type="ORF">A0128_14945</name>
</gene>
<dbReference type="PROSITE" id="PS51257">
    <property type="entry name" value="PROKAR_LIPOPROTEIN"/>
    <property type="match status" value="1"/>
</dbReference>
<dbReference type="Proteomes" id="UP000094197">
    <property type="component" value="Chromosome 1"/>
</dbReference>
<name>A0A1D7UZM3_9LEPT</name>
<proteinExistence type="predicted"/>
<protein>
    <recommendedName>
        <fullName evidence="3">Lipoprotein</fullName>
    </recommendedName>
</protein>
<dbReference type="EMBL" id="CP015217">
    <property type="protein sequence ID" value="AOP35029.1"/>
    <property type="molecule type" value="Genomic_DNA"/>
</dbReference>
<keyword evidence="2" id="KW-1185">Reference proteome</keyword>
<organism evidence="1 2">
    <name type="scientific">Leptospira tipperaryensis</name>
    <dbReference type="NCBI Taxonomy" id="2564040"/>
    <lineage>
        <taxon>Bacteria</taxon>
        <taxon>Pseudomonadati</taxon>
        <taxon>Spirochaetota</taxon>
        <taxon>Spirochaetia</taxon>
        <taxon>Leptospirales</taxon>
        <taxon>Leptospiraceae</taxon>
        <taxon>Leptospira</taxon>
    </lineage>
</organism>
<reference evidence="1 2" key="1">
    <citation type="submission" date="2016-04" db="EMBL/GenBank/DDBJ databases">
        <title>Complete genome seqeunce of Leptospira alstonii serovar Room22.</title>
        <authorList>
            <person name="Nally J.E."/>
            <person name="Bayles D.O."/>
            <person name="Hurley D."/>
            <person name="Fanning S."/>
            <person name="McMahon B.J."/>
            <person name="Arent Z."/>
        </authorList>
    </citation>
    <scope>NUCLEOTIDE SEQUENCE [LARGE SCALE GENOMIC DNA]</scope>
    <source>
        <strain evidence="1 2">GWTS #1</strain>
    </source>
</reference>
<dbReference type="OrthoDB" id="317761at2"/>